<protein>
    <submittedName>
        <fullName evidence="1">DNA phosphorothioation-dependent restriction protein DptG</fullName>
    </submittedName>
</protein>
<dbReference type="KEGG" id="ope:PU634_11935"/>
<organism evidence="1 2">
    <name type="scientific">Oceanimonas pelagia</name>
    <dbReference type="NCBI Taxonomy" id="3028314"/>
    <lineage>
        <taxon>Bacteria</taxon>
        <taxon>Pseudomonadati</taxon>
        <taxon>Pseudomonadota</taxon>
        <taxon>Gammaproteobacteria</taxon>
        <taxon>Aeromonadales</taxon>
        <taxon>Aeromonadaceae</taxon>
        <taxon>Oceanimonas</taxon>
    </lineage>
</organism>
<dbReference type="EMBL" id="CP118224">
    <property type="protein sequence ID" value="WMC09823.1"/>
    <property type="molecule type" value="Genomic_DNA"/>
</dbReference>
<evidence type="ECO:0000313" key="1">
    <source>
        <dbReference type="EMBL" id="WMC09823.1"/>
    </source>
</evidence>
<dbReference type="AlphaFoldDB" id="A0AA50KLN9"/>
<proteinExistence type="predicted"/>
<evidence type="ECO:0000313" key="2">
    <source>
        <dbReference type="Proteomes" id="UP001223802"/>
    </source>
</evidence>
<dbReference type="REBASE" id="754378">
    <property type="entry name" value="Ope1DptGP"/>
</dbReference>
<dbReference type="NCBIfam" id="TIGR03236">
    <property type="entry name" value="dnd_assoc_1"/>
    <property type="match status" value="1"/>
</dbReference>
<dbReference type="RefSeq" id="WP_306761040.1">
    <property type="nucleotide sequence ID" value="NZ_CP118224.1"/>
</dbReference>
<name>A0AA50KLN9_9GAMM</name>
<keyword evidence="2" id="KW-1185">Reference proteome</keyword>
<reference evidence="1 2" key="1">
    <citation type="submission" date="2023-02" db="EMBL/GenBank/DDBJ databases">
        <title>Complete genome sequence of a novel bacterium Oceanimonas sp. NTOU-MSR1 isolated from marine coast sediment.</title>
        <authorList>
            <person name="Yang H.-T."/>
            <person name="Chen Y.-L."/>
            <person name="Ho Y.-N."/>
        </authorList>
    </citation>
    <scope>NUCLEOTIDE SEQUENCE [LARGE SCALE GENOMIC DNA]</scope>
    <source>
        <strain evidence="1 2">NTOU-MSR1</strain>
    </source>
</reference>
<dbReference type="Proteomes" id="UP001223802">
    <property type="component" value="Chromosome"/>
</dbReference>
<accession>A0AA50KLN9</accession>
<gene>
    <name evidence="1" type="primary">dptG</name>
    <name evidence="1" type="ORF">PU634_11935</name>
</gene>
<dbReference type="InterPro" id="IPR017645">
    <property type="entry name" value="Dnd_assoc_1"/>
</dbReference>
<sequence>MYQYPLPEGLTPTDKNKLSNYWPIRNKGNDFDWETITGVVLSLALRKQVKTYELTDYQEDCKQRFFAKLDEPEFWTVLERSYFSSQALYNISPLFLLFKARGRQSGRLDASAPDLRLCKLFAGLMGNFFLQDALDDHLNFVEQEMLSVLRKNLQPGTAIENDEHPYLPFLNKVFREDIEFLAKHPQYLLQALPKTLRLYAFSYCAQLALNITDWQEPKSRPLYFILETEKASSERTSVKRSGYKLLAAACERVFPLLSALDALQLPEKPARPLWQIYQEALEYYDQPKLLNELNTYLQAFIEKRELVPRAEAHDVSEAFEQLKELAIEQFRDARTTRGGVNKKYVKELEQQLLSDFIQARGAAGRTLVLNQDQVLLLTNLTIGKADKLRLHELRKGFEQRGFYLDNQTLQALVDFYERMGNVERMSDSGDAVYVRKTL</sequence>